<gene>
    <name evidence="1" type="ORF">DFO67_13013</name>
</gene>
<dbReference type="AlphaFoldDB" id="A0A4V3GSB3"/>
<accession>A0A4V3GSB3</accession>
<protein>
    <recommendedName>
        <fullName evidence="3">Esterase</fullName>
    </recommendedName>
</protein>
<evidence type="ECO:0000313" key="1">
    <source>
        <dbReference type="EMBL" id="TDX22203.1"/>
    </source>
</evidence>
<dbReference type="SUPFAM" id="SSF53474">
    <property type="entry name" value="alpha/beta-Hydrolases"/>
    <property type="match status" value="1"/>
</dbReference>
<reference evidence="1 2" key="1">
    <citation type="submission" date="2019-03" db="EMBL/GenBank/DDBJ databases">
        <title>Freshwater and sediment microbial communities from various areas in North America, analyzing microbe dynamics in response to fracking.</title>
        <authorList>
            <person name="Lamendella R."/>
        </authorList>
    </citation>
    <scope>NUCLEOTIDE SEQUENCE [LARGE SCALE GENOMIC DNA]</scope>
    <source>
        <strain evidence="1 2">6_TX</strain>
    </source>
</reference>
<organism evidence="1 2">
    <name type="scientific">Modicisalibacter xianhensis</name>
    <dbReference type="NCBI Taxonomy" id="442341"/>
    <lineage>
        <taxon>Bacteria</taxon>
        <taxon>Pseudomonadati</taxon>
        <taxon>Pseudomonadota</taxon>
        <taxon>Gammaproteobacteria</taxon>
        <taxon>Oceanospirillales</taxon>
        <taxon>Halomonadaceae</taxon>
        <taxon>Modicisalibacter</taxon>
    </lineage>
</organism>
<dbReference type="InterPro" id="IPR029058">
    <property type="entry name" value="AB_hydrolase_fold"/>
</dbReference>
<evidence type="ECO:0000313" key="2">
    <source>
        <dbReference type="Proteomes" id="UP000294489"/>
    </source>
</evidence>
<name>A0A4V3GSB3_9GAMM</name>
<sequence>MGVSSGGYMATQLAVAWPERFSGLAVFAAGPWGCAQGALSRAKTQGMETRLGLPDLAELARRYAQYLDNDRVGDPAALAEQRVYLWHGENDDVIDPRLEELLAEQYRDWLADSEA</sequence>
<dbReference type="Gene3D" id="3.40.50.1820">
    <property type="entry name" value="alpha/beta hydrolase"/>
    <property type="match status" value="1"/>
</dbReference>
<comment type="caution">
    <text evidence="1">The sequence shown here is derived from an EMBL/GenBank/DDBJ whole genome shotgun (WGS) entry which is preliminary data.</text>
</comment>
<evidence type="ECO:0008006" key="3">
    <source>
        <dbReference type="Google" id="ProtNLM"/>
    </source>
</evidence>
<dbReference type="Proteomes" id="UP000294489">
    <property type="component" value="Unassembled WGS sequence"/>
</dbReference>
<proteinExistence type="predicted"/>
<dbReference type="EMBL" id="SOEC01000030">
    <property type="protein sequence ID" value="TDX22203.1"/>
    <property type="molecule type" value="Genomic_DNA"/>
</dbReference>